<dbReference type="GO" id="GO:0006096">
    <property type="term" value="P:glycolytic process"/>
    <property type="evidence" value="ECO:0007669"/>
    <property type="project" value="UniProtKB-UniRule"/>
</dbReference>
<dbReference type="InterPro" id="IPR000652">
    <property type="entry name" value="Triosephosphate_isomerase"/>
</dbReference>
<dbReference type="GO" id="GO:0006094">
    <property type="term" value="P:gluconeogenesis"/>
    <property type="evidence" value="ECO:0007669"/>
    <property type="project" value="UniProtKB-UniRule"/>
</dbReference>
<dbReference type="PANTHER" id="PTHR21139:SF42">
    <property type="entry name" value="TRIOSEPHOSPHATE ISOMERASE"/>
    <property type="match status" value="1"/>
</dbReference>
<comment type="subunit">
    <text evidence="9 10">Homodimer.</text>
</comment>
<keyword evidence="7 9" id="KW-0324">Glycolysis</keyword>
<comment type="pathway">
    <text evidence="1 9 10">Carbohydrate degradation; glycolysis; D-glyceraldehyde 3-phosphate from glycerone phosphate: step 1/1.</text>
</comment>
<evidence type="ECO:0000256" key="1">
    <source>
        <dbReference type="ARBA" id="ARBA00004680"/>
    </source>
</evidence>
<evidence type="ECO:0000256" key="5">
    <source>
        <dbReference type="ARBA" id="ARBA00022432"/>
    </source>
</evidence>
<dbReference type="Gene3D" id="3.20.20.70">
    <property type="entry name" value="Aldolase class I"/>
    <property type="match status" value="1"/>
</dbReference>
<gene>
    <name evidence="9" type="primary">tpiA</name>
    <name evidence="11" type="ORF">HNQ39_003221</name>
</gene>
<feature type="binding site" evidence="9">
    <location>
        <begin position="10"/>
        <end position="12"/>
    </location>
    <ligand>
        <name>substrate</name>
    </ligand>
</feature>
<dbReference type="SUPFAM" id="SSF51351">
    <property type="entry name" value="Triosephosphate isomerase (TIM)"/>
    <property type="match status" value="1"/>
</dbReference>
<comment type="caution">
    <text evidence="11">The sequence shown here is derived from an EMBL/GenBank/DDBJ whole genome shotgun (WGS) entry which is preliminary data.</text>
</comment>
<dbReference type="InterPro" id="IPR020861">
    <property type="entry name" value="Triosephosphate_isomerase_AS"/>
</dbReference>
<dbReference type="UniPathway" id="UPA00138"/>
<keyword evidence="6 9" id="KW-0963">Cytoplasm</keyword>
<protein>
    <recommendedName>
        <fullName evidence="4 9">Triosephosphate isomerase</fullName>
        <shortName evidence="9">TIM</shortName>
        <shortName evidence="9">TPI</shortName>
        <ecNumber evidence="3 9">5.3.1.1</ecNumber>
    </recommendedName>
    <alternativeName>
        <fullName evidence="9">Triose-phosphate isomerase</fullName>
    </alternativeName>
</protein>
<name>A0A7W9SRK2_ARMRO</name>
<dbReference type="FunFam" id="3.20.20.70:FF:000016">
    <property type="entry name" value="Triosephosphate isomerase"/>
    <property type="match status" value="1"/>
</dbReference>
<keyword evidence="8 9" id="KW-0413">Isomerase</keyword>
<keyword evidence="12" id="KW-1185">Reference proteome</keyword>
<dbReference type="PROSITE" id="PS00171">
    <property type="entry name" value="TIM_1"/>
    <property type="match status" value="1"/>
</dbReference>
<feature type="binding site" evidence="9">
    <location>
        <position position="187"/>
    </location>
    <ligand>
        <name>substrate</name>
    </ligand>
</feature>
<evidence type="ECO:0000256" key="7">
    <source>
        <dbReference type="ARBA" id="ARBA00023152"/>
    </source>
</evidence>
<evidence type="ECO:0000256" key="10">
    <source>
        <dbReference type="RuleBase" id="RU363013"/>
    </source>
</evidence>
<dbReference type="HAMAP" id="MF_00147_B">
    <property type="entry name" value="TIM_B"/>
    <property type="match status" value="1"/>
</dbReference>
<dbReference type="Proteomes" id="UP000520814">
    <property type="component" value="Unassembled WGS sequence"/>
</dbReference>
<feature type="active site" description="Proton acceptor" evidence="9">
    <location>
        <position position="181"/>
    </location>
</feature>
<dbReference type="GO" id="GO:0046166">
    <property type="term" value="P:glyceraldehyde-3-phosphate biosynthetic process"/>
    <property type="evidence" value="ECO:0007669"/>
    <property type="project" value="TreeGrafter"/>
</dbReference>
<dbReference type="GO" id="GO:0019563">
    <property type="term" value="P:glycerol catabolic process"/>
    <property type="evidence" value="ECO:0007669"/>
    <property type="project" value="TreeGrafter"/>
</dbReference>
<dbReference type="Pfam" id="PF00121">
    <property type="entry name" value="TIM"/>
    <property type="match status" value="1"/>
</dbReference>
<comment type="subcellular location">
    <subcellularLocation>
        <location evidence="9 10">Cytoplasm</location>
    </subcellularLocation>
</comment>
<proteinExistence type="inferred from homology"/>
<dbReference type="RefSeq" id="WP_184198318.1">
    <property type="nucleotide sequence ID" value="NZ_JACHGW010000003.1"/>
</dbReference>
<evidence type="ECO:0000256" key="9">
    <source>
        <dbReference type="HAMAP-Rule" id="MF_00147"/>
    </source>
</evidence>
<dbReference type="UniPathway" id="UPA00109">
    <property type="reaction ID" value="UER00189"/>
</dbReference>
<dbReference type="PROSITE" id="PS51440">
    <property type="entry name" value="TIM_2"/>
    <property type="match status" value="1"/>
</dbReference>
<dbReference type="PANTHER" id="PTHR21139">
    <property type="entry name" value="TRIOSEPHOSPHATE ISOMERASE"/>
    <property type="match status" value="1"/>
</dbReference>
<feature type="binding site" evidence="9">
    <location>
        <position position="227"/>
    </location>
    <ligand>
        <name>substrate</name>
    </ligand>
</feature>
<comment type="pathway">
    <text evidence="9 10">Carbohydrate biosynthesis; gluconeogenesis.</text>
</comment>
<evidence type="ECO:0000256" key="3">
    <source>
        <dbReference type="ARBA" id="ARBA00011940"/>
    </source>
</evidence>
<evidence type="ECO:0000313" key="11">
    <source>
        <dbReference type="EMBL" id="MBB6051411.1"/>
    </source>
</evidence>
<accession>A0A7W9SRK2</accession>
<sequence>MARTPIIAGNWKMNKGTAAEASALAQEVVAAVAEKSGVTVIVCPPYTVLHTVRGAVEGSTVKLGAQDAFWKTTGAYTSQVSAEMLKDAGVGYVILGHSETRGRFGVPEPEETIKHYGETDATVNLKVKAVIAAGLVPIICIGETLDEREAGKTDLVVSSQVAGALTGVTTEQAPKLVFAYEPVWAIGTGKVCDPTEANRVCGIVRQTVRSLYGVEVADSVRVQYGGSMKPDNAAELLSQPHIDGGLIGGAALKAADFAAIINAA</sequence>
<dbReference type="EMBL" id="JACHGW010000003">
    <property type="protein sequence ID" value="MBB6051411.1"/>
    <property type="molecule type" value="Genomic_DNA"/>
</dbReference>
<dbReference type="GO" id="GO:0005829">
    <property type="term" value="C:cytosol"/>
    <property type="evidence" value="ECO:0007669"/>
    <property type="project" value="TreeGrafter"/>
</dbReference>
<dbReference type="InterPro" id="IPR022896">
    <property type="entry name" value="TrioseP_Isoase_bac/euk"/>
</dbReference>
<evidence type="ECO:0000313" key="12">
    <source>
        <dbReference type="Proteomes" id="UP000520814"/>
    </source>
</evidence>
<dbReference type="InterPro" id="IPR035990">
    <property type="entry name" value="TIM_sf"/>
</dbReference>
<keyword evidence="5 9" id="KW-0312">Gluconeogenesis</keyword>
<evidence type="ECO:0000256" key="2">
    <source>
        <dbReference type="ARBA" id="ARBA00007422"/>
    </source>
</evidence>
<dbReference type="CDD" id="cd00311">
    <property type="entry name" value="TIM"/>
    <property type="match status" value="1"/>
</dbReference>
<comment type="function">
    <text evidence="9">Involved in the gluconeogenesis. Catalyzes stereospecifically the conversion of dihydroxyacetone phosphate (DHAP) to D-glyceraldehyde-3-phosphate (G3P).</text>
</comment>
<dbReference type="NCBIfam" id="TIGR00419">
    <property type="entry name" value="tim"/>
    <property type="match status" value="1"/>
</dbReference>
<dbReference type="AlphaFoldDB" id="A0A7W9SRK2"/>
<feature type="binding site" evidence="9">
    <location>
        <begin position="248"/>
        <end position="249"/>
    </location>
    <ligand>
        <name>substrate</name>
    </ligand>
</feature>
<organism evidence="11 12">
    <name type="scientific">Armatimonas rosea</name>
    <dbReference type="NCBI Taxonomy" id="685828"/>
    <lineage>
        <taxon>Bacteria</taxon>
        <taxon>Bacillati</taxon>
        <taxon>Armatimonadota</taxon>
        <taxon>Armatimonadia</taxon>
        <taxon>Armatimonadales</taxon>
        <taxon>Armatimonadaceae</taxon>
        <taxon>Armatimonas</taxon>
    </lineage>
</organism>
<feature type="active site" description="Electrophile" evidence="9">
    <location>
        <position position="97"/>
    </location>
</feature>
<dbReference type="EC" id="5.3.1.1" evidence="3 9"/>
<reference evidence="11 12" key="1">
    <citation type="submission" date="2020-08" db="EMBL/GenBank/DDBJ databases">
        <title>Genomic Encyclopedia of Type Strains, Phase IV (KMG-IV): sequencing the most valuable type-strain genomes for metagenomic binning, comparative biology and taxonomic classification.</title>
        <authorList>
            <person name="Goeker M."/>
        </authorList>
    </citation>
    <scope>NUCLEOTIDE SEQUENCE [LARGE SCALE GENOMIC DNA]</scope>
    <source>
        <strain evidence="11 12">DSM 23562</strain>
    </source>
</reference>
<comment type="catalytic activity">
    <reaction evidence="9 10">
        <text>D-glyceraldehyde 3-phosphate = dihydroxyacetone phosphate</text>
        <dbReference type="Rhea" id="RHEA:18585"/>
        <dbReference type="ChEBI" id="CHEBI:57642"/>
        <dbReference type="ChEBI" id="CHEBI:59776"/>
        <dbReference type="EC" id="5.3.1.1"/>
    </reaction>
</comment>
<dbReference type="GO" id="GO:0004807">
    <property type="term" value="F:triose-phosphate isomerase activity"/>
    <property type="evidence" value="ECO:0007669"/>
    <property type="project" value="UniProtKB-UniRule"/>
</dbReference>
<evidence type="ECO:0000256" key="8">
    <source>
        <dbReference type="ARBA" id="ARBA00023235"/>
    </source>
</evidence>
<evidence type="ECO:0000256" key="6">
    <source>
        <dbReference type="ARBA" id="ARBA00022490"/>
    </source>
</evidence>
<comment type="similarity">
    <text evidence="2 9 10">Belongs to the triosephosphate isomerase family.</text>
</comment>
<evidence type="ECO:0000256" key="4">
    <source>
        <dbReference type="ARBA" id="ARBA00019397"/>
    </source>
</evidence>
<dbReference type="InterPro" id="IPR013785">
    <property type="entry name" value="Aldolase_TIM"/>
</dbReference>